<keyword evidence="1" id="KW-0805">Transcription regulation</keyword>
<keyword evidence="2" id="KW-0238">DNA-binding</keyword>
<proteinExistence type="predicted"/>
<accession>A0ABT1AC22</accession>
<keyword evidence="5" id="KW-1185">Reference proteome</keyword>
<name>A0ABT1AC22_9PSEU</name>
<evidence type="ECO:0000256" key="3">
    <source>
        <dbReference type="ARBA" id="ARBA00023163"/>
    </source>
</evidence>
<keyword evidence="3" id="KW-0804">Transcription</keyword>
<evidence type="ECO:0000313" key="4">
    <source>
        <dbReference type="EMBL" id="MCO1660577.1"/>
    </source>
</evidence>
<dbReference type="Proteomes" id="UP001165283">
    <property type="component" value="Unassembled WGS sequence"/>
</dbReference>
<dbReference type="SUPFAM" id="SSF46785">
    <property type="entry name" value="Winged helix' DNA-binding domain"/>
    <property type="match status" value="1"/>
</dbReference>
<dbReference type="PANTHER" id="PTHR38465:SF2">
    <property type="entry name" value="HTH-TYPE TRANSCRIPTIONAL REGULATOR MMPR5"/>
    <property type="match status" value="1"/>
</dbReference>
<reference evidence="4" key="1">
    <citation type="submission" date="2021-04" db="EMBL/GenBank/DDBJ databases">
        <title>Pseudonocardia sp. nov., isolated from sandy soil of mangrove forest.</title>
        <authorList>
            <person name="Zan Z."/>
            <person name="Huang R."/>
            <person name="Liu W."/>
        </authorList>
    </citation>
    <scope>NUCLEOTIDE SEQUENCE</scope>
    <source>
        <strain evidence="4">S2-4</strain>
    </source>
</reference>
<evidence type="ECO:0000256" key="1">
    <source>
        <dbReference type="ARBA" id="ARBA00023015"/>
    </source>
</evidence>
<dbReference type="Gene3D" id="1.10.10.10">
    <property type="entry name" value="Winged helix-like DNA-binding domain superfamily/Winged helix DNA-binding domain"/>
    <property type="match status" value="1"/>
</dbReference>
<organism evidence="4 5">
    <name type="scientific">Pseudonocardia humida</name>
    <dbReference type="NCBI Taxonomy" id="2800819"/>
    <lineage>
        <taxon>Bacteria</taxon>
        <taxon>Bacillati</taxon>
        <taxon>Actinomycetota</taxon>
        <taxon>Actinomycetes</taxon>
        <taxon>Pseudonocardiales</taxon>
        <taxon>Pseudonocardiaceae</taxon>
        <taxon>Pseudonocardia</taxon>
    </lineage>
</organism>
<dbReference type="Gene3D" id="1.10.287.160">
    <property type="entry name" value="HR1 repeat"/>
    <property type="match status" value="1"/>
</dbReference>
<comment type="caution">
    <text evidence="4">The sequence shown here is derived from an EMBL/GenBank/DDBJ whole genome shotgun (WGS) entry which is preliminary data.</text>
</comment>
<dbReference type="RefSeq" id="WP_252446109.1">
    <property type="nucleotide sequence ID" value="NZ_JAGSOV010000086.1"/>
</dbReference>
<dbReference type="InterPro" id="IPR052362">
    <property type="entry name" value="HTH-GbsR_regulator"/>
</dbReference>
<dbReference type="InterPro" id="IPR036390">
    <property type="entry name" value="WH_DNA-bd_sf"/>
</dbReference>
<evidence type="ECO:0000256" key="2">
    <source>
        <dbReference type="ARBA" id="ARBA00023125"/>
    </source>
</evidence>
<dbReference type="InterPro" id="IPR036388">
    <property type="entry name" value="WH-like_DNA-bd_sf"/>
</dbReference>
<evidence type="ECO:0000313" key="5">
    <source>
        <dbReference type="Proteomes" id="UP001165283"/>
    </source>
</evidence>
<sequence>MATPSDSPQAATGLPEAGEHLALALTQAGMQRMIARTLAAFLFSDRESVTAGELGRQLGASAGSISGAITMLRTVGLIEQVPAPSSRRDHYRMRPDAWATLMTSKNAMIGLMREIADAGLSTVPSDGPAAARLRRMRDFYAYMLAELPALIERWYATQPPDDQAQRP</sequence>
<protein>
    <submittedName>
        <fullName evidence="4">MarR family transcriptional regulator</fullName>
    </submittedName>
</protein>
<dbReference type="PANTHER" id="PTHR38465">
    <property type="entry name" value="HTH-TYPE TRANSCRIPTIONAL REGULATOR MJ1563-RELATED"/>
    <property type="match status" value="1"/>
</dbReference>
<dbReference type="EMBL" id="JAGSOV010000086">
    <property type="protein sequence ID" value="MCO1660577.1"/>
    <property type="molecule type" value="Genomic_DNA"/>
</dbReference>
<gene>
    <name evidence="4" type="ORF">KDL28_36555</name>
</gene>